<sequence>MKKTLLSIIFVFAAFVLVACGKNEAKPLVISKVYTSEAQEDNLIELYNASEKAIELKNYSIQIYTNGSKEVNQTIALTGSIESEGYYVIGSSFHTDSNVKAKIDLVYENFLPFNGNDAIELAYNKKGIDLVGTIGSDSVFAFNLTIIRTGLKEEYAPSMEYKFTKFISYVPNAYQYLKNDNHEIKTVEDILKGPKLEQRYLETTYVNPTRPTVGNGGVITTTLQSIADGDTAWFVAKDGFPGGSVRYYYINTPEVNGSYVNAQPWGYVASKYNKEYLLVNASTKTLQLQSIPNYSLTEGNGRNLSLVWVNGHLSQFMIAAEGLTQVPLSFESYDLLLTYKDIPYLTFLKFAEENAKANGWGIHGYPTNPNGEKSPDWNYQANGGVGALATTNPNWKPHLPLPW</sequence>
<dbReference type="Proteomes" id="UP000290909">
    <property type="component" value="Chromosome"/>
</dbReference>
<dbReference type="Gene3D" id="2.40.50.90">
    <property type="match status" value="1"/>
</dbReference>
<dbReference type="STRING" id="1408416.GCA_000702765_01174"/>
<dbReference type="SUPFAM" id="SSF50199">
    <property type="entry name" value="Staphylococcal nuclease"/>
    <property type="match status" value="1"/>
</dbReference>
<feature type="domain" description="LTD" evidence="1">
    <location>
        <begin position="25"/>
        <end position="133"/>
    </location>
</feature>
<proteinExistence type="predicted"/>
<dbReference type="EC" id="3.1.-.-" evidence="2"/>
<keyword evidence="2" id="KW-0255">Endonuclease</keyword>
<dbReference type="Pfam" id="PF00932">
    <property type="entry name" value="LTD"/>
    <property type="match status" value="1"/>
</dbReference>
<keyword evidence="3" id="KW-1185">Reference proteome</keyword>
<protein>
    <submittedName>
        <fullName evidence="2">Endonuclease yncB</fullName>
        <ecNumber evidence="2">3.1.-.-</ecNumber>
    </submittedName>
</protein>
<organism evidence="2 3">
    <name type="scientific">Acholeplasma hippikon</name>
    <dbReference type="NCBI Taxonomy" id="264636"/>
    <lineage>
        <taxon>Bacteria</taxon>
        <taxon>Bacillati</taxon>
        <taxon>Mycoplasmatota</taxon>
        <taxon>Mollicutes</taxon>
        <taxon>Acholeplasmatales</taxon>
        <taxon>Acholeplasmataceae</taxon>
        <taxon>Acholeplasma</taxon>
    </lineage>
</organism>
<reference evidence="2 3" key="1">
    <citation type="submission" date="2019-01" db="EMBL/GenBank/DDBJ databases">
        <authorList>
            <consortium name="Pathogen Informatics"/>
        </authorList>
    </citation>
    <scope>NUCLEOTIDE SEQUENCE [LARGE SCALE GENOMIC DNA]</scope>
    <source>
        <strain evidence="2 3">NCTC10172</strain>
    </source>
</reference>
<gene>
    <name evidence="2" type="primary">yncB</name>
    <name evidence="2" type="ORF">NCTC10172_01098</name>
</gene>
<dbReference type="RefSeq" id="WP_035369842.1">
    <property type="nucleotide sequence ID" value="NZ_LR215050.1"/>
</dbReference>
<keyword evidence="2" id="KW-0378">Hydrolase</keyword>
<evidence type="ECO:0000313" key="3">
    <source>
        <dbReference type="Proteomes" id="UP000290909"/>
    </source>
</evidence>
<dbReference type="EMBL" id="LR215050">
    <property type="protein sequence ID" value="VEU83049.1"/>
    <property type="molecule type" value="Genomic_DNA"/>
</dbReference>
<evidence type="ECO:0000313" key="2">
    <source>
        <dbReference type="EMBL" id="VEU83049.1"/>
    </source>
</evidence>
<dbReference type="KEGG" id="ahk:NCTC10172_01098"/>
<dbReference type="PROSITE" id="PS51257">
    <property type="entry name" value="PROKAR_LIPOPROTEIN"/>
    <property type="match status" value="1"/>
</dbReference>
<dbReference type="GO" id="GO:0004519">
    <property type="term" value="F:endonuclease activity"/>
    <property type="evidence" value="ECO:0007669"/>
    <property type="project" value="UniProtKB-KW"/>
</dbReference>
<accession>A0A449BKS1</accession>
<name>A0A449BKS1_9MOLU</name>
<evidence type="ECO:0000259" key="1">
    <source>
        <dbReference type="Pfam" id="PF00932"/>
    </source>
</evidence>
<dbReference type="InterPro" id="IPR001322">
    <property type="entry name" value="Lamin_tail_dom"/>
</dbReference>
<dbReference type="GO" id="GO:0016787">
    <property type="term" value="F:hydrolase activity"/>
    <property type="evidence" value="ECO:0007669"/>
    <property type="project" value="UniProtKB-KW"/>
</dbReference>
<dbReference type="AlphaFoldDB" id="A0A449BKS1"/>
<dbReference type="InterPro" id="IPR035437">
    <property type="entry name" value="SNase_OB-fold_sf"/>
</dbReference>
<keyword evidence="2" id="KW-0540">Nuclease</keyword>